<name>A0A8S9QNU6_BRACR</name>
<evidence type="ECO:0000313" key="1">
    <source>
        <dbReference type="EMBL" id="KAF3553417.1"/>
    </source>
</evidence>
<reference evidence="1" key="1">
    <citation type="submission" date="2019-12" db="EMBL/GenBank/DDBJ databases">
        <title>Genome sequencing and annotation of Brassica cretica.</title>
        <authorList>
            <person name="Studholme D.J."/>
            <person name="Sarris P."/>
        </authorList>
    </citation>
    <scope>NUCLEOTIDE SEQUENCE</scope>
    <source>
        <strain evidence="1">PFS-109/04</strain>
        <tissue evidence="1">Leaf</tissue>
    </source>
</reference>
<protein>
    <submittedName>
        <fullName evidence="1">Uncharacterized protein</fullName>
    </submittedName>
</protein>
<dbReference type="Proteomes" id="UP000712600">
    <property type="component" value="Unassembled WGS sequence"/>
</dbReference>
<gene>
    <name evidence="1" type="ORF">F2Q69_00012950</name>
</gene>
<dbReference type="AlphaFoldDB" id="A0A8S9QNU6"/>
<sequence length="139" mass="15763">MLGSKTVTTKLTFKTGNTRHRTRARKGTLRSDRTCVPVGRYVATELESKLGRNVATELEPKLGRYVATESKPNLGRYVATERSFRSVATYRPSVRSARSLRSGRALPKRRYDISPYILDYPLMLSPEDRSEPISRSPPF</sequence>
<evidence type="ECO:0000313" key="2">
    <source>
        <dbReference type="Proteomes" id="UP000712600"/>
    </source>
</evidence>
<comment type="caution">
    <text evidence="1">The sequence shown here is derived from an EMBL/GenBank/DDBJ whole genome shotgun (WGS) entry which is preliminary data.</text>
</comment>
<organism evidence="1 2">
    <name type="scientific">Brassica cretica</name>
    <name type="common">Mustard</name>
    <dbReference type="NCBI Taxonomy" id="69181"/>
    <lineage>
        <taxon>Eukaryota</taxon>
        <taxon>Viridiplantae</taxon>
        <taxon>Streptophyta</taxon>
        <taxon>Embryophyta</taxon>
        <taxon>Tracheophyta</taxon>
        <taxon>Spermatophyta</taxon>
        <taxon>Magnoliopsida</taxon>
        <taxon>eudicotyledons</taxon>
        <taxon>Gunneridae</taxon>
        <taxon>Pentapetalae</taxon>
        <taxon>rosids</taxon>
        <taxon>malvids</taxon>
        <taxon>Brassicales</taxon>
        <taxon>Brassicaceae</taxon>
        <taxon>Brassiceae</taxon>
        <taxon>Brassica</taxon>
    </lineage>
</organism>
<dbReference type="EMBL" id="QGKX02000996">
    <property type="protein sequence ID" value="KAF3553417.1"/>
    <property type="molecule type" value="Genomic_DNA"/>
</dbReference>
<proteinExistence type="predicted"/>
<accession>A0A8S9QNU6</accession>